<comment type="caution">
    <text evidence="2">The sequence shown here is derived from an EMBL/GenBank/DDBJ whole genome shotgun (WGS) entry which is preliminary data.</text>
</comment>
<evidence type="ECO:0000313" key="3">
    <source>
        <dbReference type="Proteomes" id="UP000007148"/>
    </source>
</evidence>
<feature type="compositionally biased region" description="Polar residues" evidence="1">
    <location>
        <begin position="52"/>
        <end position="73"/>
    </location>
</feature>
<protein>
    <submittedName>
        <fullName evidence="2">Uncharacterized protein</fullName>
    </submittedName>
</protein>
<name>G4U180_SERID</name>
<proteinExistence type="predicted"/>
<accession>G4U180</accession>
<evidence type="ECO:0000256" key="1">
    <source>
        <dbReference type="SAM" id="MobiDB-lite"/>
    </source>
</evidence>
<feature type="region of interest" description="Disordered" evidence="1">
    <location>
        <begin position="44"/>
        <end position="121"/>
    </location>
</feature>
<organism evidence="2 3">
    <name type="scientific">Serendipita indica (strain DSM 11827)</name>
    <name type="common">Root endophyte fungus</name>
    <name type="synonym">Piriformospora indica</name>
    <dbReference type="NCBI Taxonomy" id="1109443"/>
    <lineage>
        <taxon>Eukaryota</taxon>
        <taxon>Fungi</taxon>
        <taxon>Dikarya</taxon>
        <taxon>Basidiomycota</taxon>
        <taxon>Agaricomycotina</taxon>
        <taxon>Agaricomycetes</taxon>
        <taxon>Sebacinales</taxon>
        <taxon>Serendipitaceae</taxon>
        <taxon>Serendipita</taxon>
    </lineage>
</organism>
<dbReference type="EMBL" id="CAFZ01001483">
    <property type="protein sequence ID" value="CCA77323.1"/>
    <property type="molecule type" value="Genomic_DNA"/>
</dbReference>
<dbReference type="HOGENOM" id="CLU_2038945_0_0_1"/>
<gene>
    <name evidence="2" type="ORF">PIIN_11300</name>
</gene>
<feature type="compositionally biased region" description="Polar residues" evidence="1">
    <location>
        <begin position="102"/>
        <end position="121"/>
    </location>
</feature>
<reference evidence="2 3" key="1">
    <citation type="journal article" date="2011" name="PLoS Pathog.">
        <title>Endophytic Life Strategies Decoded by Genome and Transcriptome Analyses of the Mutualistic Root Symbiont Piriformospora indica.</title>
        <authorList>
            <person name="Zuccaro A."/>
            <person name="Lahrmann U."/>
            <person name="Guldener U."/>
            <person name="Langen G."/>
            <person name="Pfiffi S."/>
            <person name="Biedenkopf D."/>
            <person name="Wong P."/>
            <person name="Samans B."/>
            <person name="Grimm C."/>
            <person name="Basiewicz M."/>
            <person name="Murat C."/>
            <person name="Martin F."/>
            <person name="Kogel K.H."/>
        </authorList>
    </citation>
    <scope>NUCLEOTIDE SEQUENCE [LARGE SCALE GENOMIC DNA]</scope>
    <source>
        <strain evidence="2 3">DSM 11827</strain>
    </source>
</reference>
<evidence type="ECO:0000313" key="2">
    <source>
        <dbReference type="EMBL" id="CCA77323.1"/>
    </source>
</evidence>
<dbReference type="Proteomes" id="UP000007148">
    <property type="component" value="Unassembled WGS sequence"/>
</dbReference>
<keyword evidence="3" id="KW-1185">Reference proteome</keyword>
<dbReference type="InParanoid" id="G4U180"/>
<sequence>MPADGPRHQQTRSLTLATTLSDLRVQDSSIADELGIGSYDIVLVPSSYKPDPNQTGSEMTSKSVGTLNIQDSSKAGEPGSSHGGGSNAQDTPDTSHAHENSRTSPMSTLWGNSLRMQTVSK</sequence>
<dbReference type="AlphaFoldDB" id="G4U180"/>